<reference evidence="2 3" key="1">
    <citation type="submission" date="2016-10" db="EMBL/GenBank/DDBJ databases">
        <authorList>
            <person name="de Groot N.N."/>
        </authorList>
    </citation>
    <scope>NUCLEOTIDE SEQUENCE [LARGE SCALE GENOMIC DNA]</scope>
    <source>
        <strain evidence="2 3">DSM 21668</strain>
    </source>
</reference>
<dbReference type="Gene3D" id="2.60.300.12">
    <property type="entry name" value="HesB-like domain"/>
    <property type="match status" value="1"/>
</dbReference>
<dbReference type="AlphaFoldDB" id="A0A1G9T3H8"/>
<evidence type="ECO:0000313" key="3">
    <source>
        <dbReference type="Proteomes" id="UP000198901"/>
    </source>
</evidence>
<dbReference type="Proteomes" id="UP000198901">
    <property type="component" value="Unassembled WGS sequence"/>
</dbReference>
<dbReference type="PANTHER" id="PTHR10072">
    <property type="entry name" value="IRON-SULFUR CLUSTER ASSEMBLY PROTEIN"/>
    <property type="match status" value="1"/>
</dbReference>
<organism evidence="2 3">
    <name type="scientific">Siphonobacter aquaeclarae</name>
    <dbReference type="NCBI Taxonomy" id="563176"/>
    <lineage>
        <taxon>Bacteria</taxon>
        <taxon>Pseudomonadati</taxon>
        <taxon>Bacteroidota</taxon>
        <taxon>Cytophagia</taxon>
        <taxon>Cytophagales</taxon>
        <taxon>Cytophagaceae</taxon>
        <taxon>Siphonobacter</taxon>
    </lineage>
</organism>
<feature type="domain" description="Core" evidence="1">
    <location>
        <begin position="7"/>
        <end position="94"/>
    </location>
</feature>
<dbReference type="RefSeq" id="WP_093204857.1">
    <property type="nucleotide sequence ID" value="NZ_FNGS01000006.1"/>
</dbReference>
<dbReference type="PANTHER" id="PTHR10072:SF41">
    <property type="entry name" value="IRON-SULFUR CLUSTER ASSEMBLY 1 HOMOLOG, MITOCHONDRIAL"/>
    <property type="match status" value="1"/>
</dbReference>
<dbReference type="GO" id="GO:0016226">
    <property type="term" value="P:iron-sulfur cluster assembly"/>
    <property type="evidence" value="ECO:0007669"/>
    <property type="project" value="TreeGrafter"/>
</dbReference>
<dbReference type="GO" id="GO:0005737">
    <property type="term" value="C:cytoplasm"/>
    <property type="evidence" value="ECO:0007669"/>
    <property type="project" value="TreeGrafter"/>
</dbReference>
<dbReference type="GO" id="GO:0051537">
    <property type="term" value="F:2 iron, 2 sulfur cluster binding"/>
    <property type="evidence" value="ECO:0007669"/>
    <property type="project" value="TreeGrafter"/>
</dbReference>
<accession>A0A1G9T3H8</accession>
<gene>
    <name evidence="2" type="ORF">SAMN04488090_3398</name>
</gene>
<proteinExistence type="predicted"/>
<evidence type="ECO:0000313" key="2">
    <source>
        <dbReference type="EMBL" id="SDM42186.1"/>
    </source>
</evidence>
<dbReference type="STRING" id="563176.SAMN04488090_3398"/>
<dbReference type="EMBL" id="FNGS01000006">
    <property type="protein sequence ID" value="SDM42186.1"/>
    <property type="molecule type" value="Genomic_DNA"/>
</dbReference>
<keyword evidence="3" id="KW-1185">Reference proteome</keyword>
<dbReference type="InterPro" id="IPR035903">
    <property type="entry name" value="HesB-like_dom_sf"/>
</dbReference>
<evidence type="ECO:0000259" key="1">
    <source>
        <dbReference type="Pfam" id="PF01521"/>
    </source>
</evidence>
<dbReference type="SUPFAM" id="SSF89360">
    <property type="entry name" value="HesB-like domain"/>
    <property type="match status" value="1"/>
</dbReference>
<dbReference type="Pfam" id="PF01521">
    <property type="entry name" value="Fe-S_biosyn"/>
    <property type="match status" value="1"/>
</dbReference>
<name>A0A1G9T3H8_9BACT</name>
<sequence>MIEKELISLTPEASRQIRAIIDEKGLPPFYGLRVGLKGAACGASYLLGFDTENKDEDDHFEVEGIPVFVNRRHLMYLIGVTIDFEEGGEGFVFRK</sequence>
<dbReference type="OrthoDB" id="9801228at2"/>
<dbReference type="InterPro" id="IPR000361">
    <property type="entry name" value="ATAP_core_dom"/>
</dbReference>
<dbReference type="InterPro" id="IPR050322">
    <property type="entry name" value="Fe-S_cluster_asmbl/transfer"/>
</dbReference>
<protein>
    <submittedName>
        <fullName evidence="2">Iron-sulfur cluster assembly protein</fullName>
    </submittedName>
</protein>